<dbReference type="RefSeq" id="WP_089224256.1">
    <property type="nucleotide sequence ID" value="NZ_FZOF01000006.1"/>
</dbReference>
<dbReference type="GO" id="GO:0003677">
    <property type="term" value="F:DNA binding"/>
    <property type="evidence" value="ECO:0007669"/>
    <property type="project" value="InterPro"/>
</dbReference>
<name>A0A239F2H3_9ACTN</name>
<dbReference type="AlphaFoldDB" id="A0A239F2H3"/>
<protein>
    <submittedName>
        <fullName evidence="2">Helix-turn-helix domain-containing protein</fullName>
    </submittedName>
</protein>
<dbReference type="InterPro" id="IPR001387">
    <property type="entry name" value="Cro/C1-type_HTH"/>
</dbReference>
<dbReference type="InterPro" id="IPR010982">
    <property type="entry name" value="Lambda_DNA-bd_dom_sf"/>
</dbReference>
<dbReference type="SUPFAM" id="SSF47413">
    <property type="entry name" value="lambda repressor-like DNA-binding domains"/>
    <property type="match status" value="1"/>
</dbReference>
<dbReference type="PROSITE" id="PS50943">
    <property type="entry name" value="HTH_CROC1"/>
    <property type="match status" value="1"/>
</dbReference>
<dbReference type="EMBL" id="FZOF01000006">
    <property type="protein sequence ID" value="SNS51200.1"/>
    <property type="molecule type" value="Genomic_DNA"/>
</dbReference>
<dbReference type="OrthoDB" id="4966777at2"/>
<keyword evidence="3" id="KW-1185">Reference proteome</keyword>
<evidence type="ECO:0000313" key="3">
    <source>
        <dbReference type="Proteomes" id="UP000198280"/>
    </source>
</evidence>
<dbReference type="Proteomes" id="UP000198280">
    <property type="component" value="Unassembled WGS sequence"/>
</dbReference>
<dbReference type="SMART" id="SM00530">
    <property type="entry name" value="HTH_XRE"/>
    <property type="match status" value="1"/>
</dbReference>
<dbReference type="InterPro" id="IPR043917">
    <property type="entry name" value="DUF5753"/>
</dbReference>
<evidence type="ECO:0000259" key="1">
    <source>
        <dbReference type="PROSITE" id="PS50943"/>
    </source>
</evidence>
<organism evidence="2 3">
    <name type="scientific">Actinacidiphila glaucinigra</name>
    <dbReference type="NCBI Taxonomy" id="235986"/>
    <lineage>
        <taxon>Bacteria</taxon>
        <taxon>Bacillati</taxon>
        <taxon>Actinomycetota</taxon>
        <taxon>Actinomycetes</taxon>
        <taxon>Kitasatosporales</taxon>
        <taxon>Streptomycetaceae</taxon>
        <taxon>Actinacidiphila</taxon>
    </lineage>
</organism>
<evidence type="ECO:0000313" key="2">
    <source>
        <dbReference type="EMBL" id="SNS51200.1"/>
    </source>
</evidence>
<dbReference type="Pfam" id="PF19054">
    <property type="entry name" value="DUF5753"/>
    <property type="match status" value="1"/>
</dbReference>
<proteinExistence type="predicted"/>
<reference evidence="2 3" key="1">
    <citation type="submission" date="2017-06" db="EMBL/GenBank/DDBJ databases">
        <authorList>
            <person name="Kim H.J."/>
            <person name="Triplett B.A."/>
        </authorList>
    </citation>
    <scope>NUCLEOTIDE SEQUENCE [LARGE SCALE GENOMIC DNA]</scope>
    <source>
        <strain evidence="2 3">CGMCC 4.1858</strain>
    </source>
</reference>
<feature type="domain" description="HTH cro/C1-type" evidence="1">
    <location>
        <begin position="19"/>
        <end position="75"/>
    </location>
</feature>
<gene>
    <name evidence="2" type="ORF">SAMN05216252_106285</name>
</gene>
<dbReference type="CDD" id="cd00093">
    <property type="entry name" value="HTH_XRE"/>
    <property type="match status" value="1"/>
</dbReference>
<sequence>MSSPSSSVQEARKAIADRLRHIRQDAGLTGRDLAIRCGWNPSKASRIENAKTRPSDQDIREWCRACGGDDQADDLISATRTADSMYREWRHLQRTGMVRNQTSDVPLYQRTRHMRVYCSNVIPGLLQTQGYAEALLGTIAELFETPNDATEAATARVERSKVLHDGSKRFALIVEEDVLYFPFGDAETMAGQLGYLLTVMALPSVSLGVIPRTTARRMWTLEGFLAFDAAQVQVETLSANIIVTRPSEVAIYLRAFERFSKMAVHGAKARALILEAMTALG</sequence>
<dbReference type="Pfam" id="PF13560">
    <property type="entry name" value="HTH_31"/>
    <property type="match status" value="1"/>
</dbReference>
<dbReference type="Gene3D" id="1.10.260.40">
    <property type="entry name" value="lambda repressor-like DNA-binding domains"/>
    <property type="match status" value="1"/>
</dbReference>
<accession>A0A239F2H3</accession>